<dbReference type="AlphaFoldDB" id="A0A328TYT8"/>
<dbReference type="OrthoDB" id="2087371at2"/>
<gene>
    <name evidence="1" type="ORF">DL346_09315</name>
</gene>
<dbReference type="EMBL" id="QLUW01000002">
    <property type="protein sequence ID" value="RAP75649.1"/>
    <property type="molecule type" value="Genomic_DNA"/>
</dbReference>
<organism evidence="1 2">
    <name type="scientific">Paenibacillus montanisoli</name>
    <dbReference type="NCBI Taxonomy" id="2081970"/>
    <lineage>
        <taxon>Bacteria</taxon>
        <taxon>Bacillati</taxon>
        <taxon>Bacillota</taxon>
        <taxon>Bacilli</taxon>
        <taxon>Bacillales</taxon>
        <taxon>Paenibacillaceae</taxon>
        <taxon>Paenibacillus</taxon>
    </lineage>
</organism>
<evidence type="ECO:0000313" key="1">
    <source>
        <dbReference type="EMBL" id="RAP75649.1"/>
    </source>
</evidence>
<keyword evidence="2" id="KW-1185">Reference proteome</keyword>
<proteinExistence type="predicted"/>
<comment type="caution">
    <text evidence="1">The sequence shown here is derived from an EMBL/GenBank/DDBJ whole genome shotgun (WGS) entry which is preliminary data.</text>
</comment>
<name>A0A328TYT8_9BACL</name>
<dbReference type="InterPro" id="IPR008928">
    <property type="entry name" value="6-hairpin_glycosidase_sf"/>
</dbReference>
<sequence>METYAFHINRVMGRFIRSMTCDTIGSVKPEVTSQWINEHTVRYNLAFQLDTAVQQDDWQLTIEPSFTPTFHWAPHLTPTDRHIIDQHSFRSPALIAMDGKKLLILVPDLDLMREGTPVRWYMDNDALRNRLTLGMSEYQVTEHVLYERKAGAQYSAGTVQAGFYLMTFEDEEALNNPWRPVLELLWERWGSPLFHGGAPEELPLDRLVSHTYKWAFDSWKDAVWQEFELDGVKVGAAAFIVNVTQSPNYPGPVNEREFRSIWNQAWFSSLRSAQGVFRYGLETNDPQMLERARLTKELALAAPQRGGLFPTVIATEMERLSVDGVEVNRSKGWETAYWGNSNRNPVSDVHPVRTAPYHVLDMSWTALLMLRWYEELEKDERLYDYAVRYADALLGLQDERGFFPAWLDHETLEPLGILDDSPETAMSVTFLLKLYALTGTEAYLQSALKAADVIAVEIVPTGRWEDFETYWSCCRYGSKELVGRKVERNNMFKQCNFSMFWSAEAFLACYRQTGDASYLALGERCLDELLMTQASWQPPYIYVSALGGFGVMNCDGEWNDARQSLYAELIIDYGHALNREEYIERGLAALRCSFVMMYCPENPTSKAQWEKAHPFFNEKDYGFMMENYGHDGVVNDNGLGIGVFTIFDWGNGAAAESYLRMKAHHGELLERFRISGSIGVKGEQA</sequence>
<dbReference type="GO" id="GO:0005975">
    <property type="term" value="P:carbohydrate metabolic process"/>
    <property type="evidence" value="ECO:0007669"/>
    <property type="project" value="InterPro"/>
</dbReference>
<dbReference type="SUPFAM" id="SSF48208">
    <property type="entry name" value="Six-hairpin glycosidases"/>
    <property type="match status" value="1"/>
</dbReference>
<reference evidence="1 2" key="1">
    <citation type="submission" date="2018-06" db="EMBL/GenBank/DDBJ databases">
        <title>Paenibacillus montanisoli sp. nov., isolated from mountain area soil.</title>
        <authorList>
            <person name="Wu M."/>
        </authorList>
    </citation>
    <scope>NUCLEOTIDE SEQUENCE [LARGE SCALE GENOMIC DNA]</scope>
    <source>
        <strain evidence="1 2">RA17</strain>
    </source>
</reference>
<dbReference type="RefSeq" id="WP_112881875.1">
    <property type="nucleotide sequence ID" value="NZ_QLUW01000002.1"/>
</dbReference>
<evidence type="ECO:0000313" key="2">
    <source>
        <dbReference type="Proteomes" id="UP000249260"/>
    </source>
</evidence>
<protein>
    <submittedName>
        <fullName evidence="1">Uncharacterized protein</fullName>
    </submittedName>
</protein>
<accession>A0A328TYT8</accession>
<dbReference type="Proteomes" id="UP000249260">
    <property type="component" value="Unassembled WGS sequence"/>
</dbReference>